<dbReference type="Proteomes" id="UP001432011">
    <property type="component" value="Chromosome"/>
</dbReference>
<protein>
    <submittedName>
        <fullName evidence="2">TIGR04500 family putative peptide maturation system protein</fullName>
    </submittedName>
</protein>
<dbReference type="InterPro" id="IPR027304">
    <property type="entry name" value="Trigger_fact/SurA_dom_sf"/>
</dbReference>
<dbReference type="EMBL" id="CP108085">
    <property type="protein sequence ID" value="WUP78818.1"/>
    <property type="molecule type" value="Genomic_DNA"/>
</dbReference>
<feature type="compositionally biased region" description="Basic and acidic residues" evidence="1">
    <location>
        <begin position="1"/>
        <end position="22"/>
    </location>
</feature>
<sequence>MPHSADHNTDHNTDRSADRSTADRATQSAAVVAAVGATETPVGSAAHRAAQSGVHRGVVPSARLLIDVLAYLRRICDREPAEARLLLGGLRAEHEGVPMRLVWQRDHPGGRCHYDMLLPVGDGTVSIAFAPDLALPWPLRGSRNSGEQVVVRVNGMEVAMEQAMAVLDELWSDASLASRLVDAALVAQELAGDPADLSAAELQDALDAFRRARGLLTVEATQEWMAERGLDHAGLEDVVAQEAGIARLRRRVAGDRAESLFAAAPRSYDRLCAVFLRYPRVEAARAAADRLRDGGPGSLASAAETLDHGADARLRRLFRAELGPEAADAAPGDVLGPYGPDPVVVQVVEVRPATFDDATRQGIEQRLFDDWLAGRRREARVEWVWGDARRTEAVNQALRAPAAEDGLTAAR</sequence>
<evidence type="ECO:0000313" key="2">
    <source>
        <dbReference type="EMBL" id="WUP78818.1"/>
    </source>
</evidence>
<keyword evidence="3" id="KW-1185">Reference proteome</keyword>
<name>A0ABZ1T374_9ACTN</name>
<evidence type="ECO:0000313" key="3">
    <source>
        <dbReference type="Proteomes" id="UP001432011"/>
    </source>
</evidence>
<organism evidence="2 3">
    <name type="scientific">Microbispora hainanensis</name>
    <dbReference type="NCBI Taxonomy" id="568844"/>
    <lineage>
        <taxon>Bacteria</taxon>
        <taxon>Bacillati</taxon>
        <taxon>Actinomycetota</taxon>
        <taxon>Actinomycetes</taxon>
        <taxon>Streptosporangiales</taxon>
        <taxon>Streptosporangiaceae</taxon>
        <taxon>Microbispora</taxon>
    </lineage>
</organism>
<dbReference type="SUPFAM" id="SSF109998">
    <property type="entry name" value="Triger factor/SurA peptide-binding domain-like"/>
    <property type="match status" value="1"/>
</dbReference>
<feature type="region of interest" description="Disordered" evidence="1">
    <location>
        <begin position="1"/>
        <end position="28"/>
    </location>
</feature>
<evidence type="ECO:0000256" key="1">
    <source>
        <dbReference type="SAM" id="MobiDB-lite"/>
    </source>
</evidence>
<dbReference type="InterPro" id="IPR030985">
    <property type="entry name" value="PpiC-rel_mature"/>
</dbReference>
<accession>A0ABZ1T374</accession>
<reference evidence="2" key="1">
    <citation type="submission" date="2022-10" db="EMBL/GenBank/DDBJ databases">
        <title>The complete genomes of actinobacterial strains from the NBC collection.</title>
        <authorList>
            <person name="Joergensen T.S."/>
            <person name="Alvarez Arevalo M."/>
            <person name="Sterndorff E.B."/>
            <person name="Faurdal D."/>
            <person name="Vuksanovic O."/>
            <person name="Mourched A.-S."/>
            <person name="Charusanti P."/>
            <person name="Shaw S."/>
            <person name="Blin K."/>
            <person name="Weber T."/>
        </authorList>
    </citation>
    <scope>NUCLEOTIDE SEQUENCE</scope>
    <source>
        <strain evidence="2">NBC_00254</strain>
    </source>
</reference>
<proteinExistence type="predicted"/>
<gene>
    <name evidence="2" type="ORF">OG913_18075</name>
</gene>
<dbReference type="NCBIfam" id="TIGR04500">
    <property type="entry name" value="PpiC_rel_mature"/>
    <property type="match status" value="1"/>
</dbReference>
<dbReference type="RefSeq" id="WP_328710771.1">
    <property type="nucleotide sequence ID" value="NZ_CP108085.1"/>
</dbReference>